<dbReference type="PANTHER" id="PTHR30461">
    <property type="entry name" value="DNA-INVERTASE FROM LAMBDOID PROPHAGE"/>
    <property type="match status" value="1"/>
</dbReference>
<protein>
    <submittedName>
        <fullName evidence="4">Recombinase family protein</fullName>
    </submittedName>
</protein>
<feature type="domain" description="Recombinase" evidence="3">
    <location>
        <begin position="196"/>
        <end position="337"/>
    </location>
</feature>
<dbReference type="PROSITE" id="PS51737">
    <property type="entry name" value="RECOMBINASE_DNA_BIND"/>
    <property type="match status" value="1"/>
</dbReference>
<organism evidence="4">
    <name type="scientific">Singulisphaera sp. Ch08</name>
    <dbReference type="NCBI Taxonomy" id="3120278"/>
    <lineage>
        <taxon>Bacteria</taxon>
        <taxon>Pseudomonadati</taxon>
        <taxon>Planctomycetota</taxon>
        <taxon>Planctomycetia</taxon>
        <taxon>Isosphaerales</taxon>
        <taxon>Isosphaeraceae</taxon>
        <taxon>Singulisphaera</taxon>
    </lineage>
</organism>
<dbReference type="CDD" id="cd00338">
    <property type="entry name" value="Ser_Recombinase"/>
    <property type="match status" value="1"/>
</dbReference>
<dbReference type="RefSeq" id="WP_406696722.1">
    <property type="nucleotide sequence ID" value="NZ_CP155447.1"/>
</dbReference>
<feature type="region of interest" description="Disordered" evidence="1">
    <location>
        <begin position="1"/>
        <end position="32"/>
    </location>
</feature>
<feature type="compositionally biased region" description="Polar residues" evidence="1">
    <location>
        <begin position="17"/>
        <end position="30"/>
    </location>
</feature>
<dbReference type="Pfam" id="PF00239">
    <property type="entry name" value="Resolvase"/>
    <property type="match status" value="1"/>
</dbReference>
<dbReference type="SUPFAM" id="SSF53041">
    <property type="entry name" value="Resolvase-like"/>
    <property type="match status" value="1"/>
</dbReference>
<dbReference type="EMBL" id="CP155447">
    <property type="protein sequence ID" value="XBH03978.1"/>
    <property type="molecule type" value="Genomic_DNA"/>
</dbReference>
<dbReference type="InterPro" id="IPR006119">
    <property type="entry name" value="Resolv_N"/>
</dbReference>
<dbReference type="InterPro" id="IPR038109">
    <property type="entry name" value="DNA_bind_recomb_sf"/>
</dbReference>
<dbReference type="InterPro" id="IPR011109">
    <property type="entry name" value="DNA_bind_recombinase_dom"/>
</dbReference>
<dbReference type="Gene3D" id="3.90.1750.20">
    <property type="entry name" value="Putative Large Serine Recombinase, Chain B, Domain 2"/>
    <property type="match status" value="1"/>
</dbReference>
<dbReference type="SMART" id="SM00857">
    <property type="entry name" value="Resolvase"/>
    <property type="match status" value="1"/>
</dbReference>
<evidence type="ECO:0000313" key="4">
    <source>
        <dbReference type="EMBL" id="XBH03978.1"/>
    </source>
</evidence>
<dbReference type="InterPro" id="IPR036162">
    <property type="entry name" value="Resolvase-like_N_sf"/>
</dbReference>
<gene>
    <name evidence="4" type="ORF">V5E97_37620</name>
</gene>
<dbReference type="PANTHER" id="PTHR30461:SF23">
    <property type="entry name" value="DNA RECOMBINASE-RELATED"/>
    <property type="match status" value="1"/>
</dbReference>
<evidence type="ECO:0000256" key="1">
    <source>
        <dbReference type="SAM" id="MobiDB-lite"/>
    </source>
</evidence>
<dbReference type="InterPro" id="IPR025827">
    <property type="entry name" value="Zn_ribbon_recom_dom"/>
</dbReference>
<dbReference type="InterPro" id="IPR050639">
    <property type="entry name" value="SSR_resolvase"/>
</dbReference>
<dbReference type="Pfam" id="PF13408">
    <property type="entry name" value="Zn_ribbon_recom"/>
    <property type="match status" value="1"/>
</dbReference>
<reference evidence="4" key="1">
    <citation type="submission" date="2024-05" db="EMBL/GenBank/DDBJ databases">
        <title>Planctomycetes of the genus Singulisphaera possess chitinolytic capabilities.</title>
        <authorList>
            <person name="Ivanova A."/>
        </authorList>
    </citation>
    <scope>NUCLEOTIDE SEQUENCE</scope>
    <source>
        <strain evidence="4">Ch08T</strain>
    </source>
</reference>
<dbReference type="GO" id="GO:0003677">
    <property type="term" value="F:DNA binding"/>
    <property type="evidence" value="ECO:0007669"/>
    <property type="project" value="InterPro"/>
</dbReference>
<dbReference type="GO" id="GO:0000150">
    <property type="term" value="F:DNA strand exchange activity"/>
    <property type="evidence" value="ECO:0007669"/>
    <property type="project" value="InterPro"/>
</dbReference>
<proteinExistence type="predicted"/>
<accession>A0AAU7CFW0</accession>
<evidence type="ECO:0000259" key="2">
    <source>
        <dbReference type="PROSITE" id="PS51736"/>
    </source>
</evidence>
<name>A0AAU7CFW0_9BACT</name>
<sequence length="714" mass="80492">MSALEQSPVPSRKARSPVSTTAVPRGSSKTRPCHLQRQANVYIRQSNPRQMVENGESLARQYALRDRAVDLGWPASNVVVIDQDLGLSGRGSEDRHGFQRLLADVAQDRVGLVLALEMSRLARNSRDWHNLFDLCAVRDVLLADEDGIYDPSDINDRLILGMKGIMSEMELHVMKLRLERGRRNKAERGELFHSVPWGYVLLPDGAVTLDPDEQVRAAVQRLFDAFLELGTAYAVVRDLRRHDVKLPRRDSAGQLAWRPATETIVSTALHHPLYAGAYSWGRRQTQTHVDPTGRMTESRHHCPSEEWTVLLHDRVAAYITWEQYQANQSLLLENQRRPTTKGTPGGGSALLAGLLYCGRCGRKMLVEYRTIRQGRYSCTRRRFAATDEVCGGLPARGLDELVTQQLLQALSPAAIELSLCAIEHASEQRRQHGTQLRQNLERATYEAKRAERQYQAVEPENRLVARTLEANWEAALKHQSAAQDACDRLEHEELIKLGAVERCVLEALSHDIPMLWHAPETTAGERKEMLRCLIERVEVTRSGTGQQTAVAIRWAGGFESRHELCRAVFAYKQLDNYEELLARLGALRGAGWRAPRIAEQLNAEGFRTPKQRGAFTADVVRSLFPRLAGQAEGENASGPQPPQWSADALAERLGIRVKKLKDWVRCGWVQALERPFDGVWILHADERELKRLECRVALSRKGRHYPADLDGEPV</sequence>
<dbReference type="Pfam" id="PF07508">
    <property type="entry name" value="Recombinase"/>
    <property type="match status" value="1"/>
</dbReference>
<dbReference type="AlphaFoldDB" id="A0AAU7CFW0"/>
<feature type="domain" description="Resolvase/invertase-type recombinase catalytic" evidence="2">
    <location>
        <begin position="38"/>
        <end position="189"/>
    </location>
</feature>
<dbReference type="Gene3D" id="3.40.50.1390">
    <property type="entry name" value="Resolvase, N-terminal catalytic domain"/>
    <property type="match status" value="1"/>
</dbReference>
<dbReference type="PROSITE" id="PS51736">
    <property type="entry name" value="RECOMBINASES_3"/>
    <property type="match status" value="1"/>
</dbReference>
<evidence type="ECO:0000259" key="3">
    <source>
        <dbReference type="PROSITE" id="PS51737"/>
    </source>
</evidence>